<accession>A0A6V7H753</accession>
<dbReference type="Proteomes" id="UP000752696">
    <property type="component" value="Unassembled WGS sequence"/>
</dbReference>
<proteinExistence type="predicted"/>
<organism evidence="1 2">
    <name type="scientific">Heterotrigona itama</name>
    <dbReference type="NCBI Taxonomy" id="395501"/>
    <lineage>
        <taxon>Eukaryota</taxon>
        <taxon>Metazoa</taxon>
        <taxon>Ecdysozoa</taxon>
        <taxon>Arthropoda</taxon>
        <taxon>Hexapoda</taxon>
        <taxon>Insecta</taxon>
        <taxon>Pterygota</taxon>
        <taxon>Neoptera</taxon>
        <taxon>Endopterygota</taxon>
        <taxon>Hymenoptera</taxon>
        <taxon>Apocrita</taxon>
        <taxon>Aculeata</taxon>
        <taxon>Apoidea</taxon>
        <taxon>Anthophila</taxon>
        <taxon>Apidae</taxon>
        <taxon>Heterotrigona</taxon>
    </lineage>
</organism>
<dbReference type="AlphaFoldDB" id="A0A6V7H753"/>
<dbReference type="OrthoDB" id="10056271at2759"/>
<gene>
    <name evidence="1" type="ORF">MHI_LOCUS456060</name>
</gene>
<feature type="non-terminal residue" evidence="1">
    <location>
        <position position="1"/>
    </location>
</feature>
<dbReference type="EMBL" id="CAJDYZ010007355">
    <property type="protein sequence ID" value="CAD1474228.1"/>
    <property type="molecule type" value="Genomic_DNA"/>
</dbReference>
<protein>
    <submittedName>
        <fullName evidence="1">Uncharacterized protein</fullName>
    </submittedName>
</protein>
<evidence type="ECO:0000313" key="2">
    <source>
        <dbReference type="Proteomes" id="UP000752696"/>
    </source>
</evidence>
<reference evidence="1" key="1">
    <citation type="submission" date="2020-07" db="EMBL/GenBank/DDBJ databases">
        <authorList>
            <person name="Nazaruddin N."/>
        </authorList>
    </citation>
    <scope>NUCLEOTIDE SEQUENCE</scope>
</reference>
<comment type="caution">
    <text evidence="1">The sequence shown here is derived from an EMBL/GenBank/DDBJ whole genome shotgun (WGS) entry which is preliminary data.</text>
</comment>
<name>A0A6V7H753_9HYME</name>
<evidence type="ECO:0000313" key="1">
    <source>
        <dbReference type="EMBL" id="CAD1474228.1"/>
    </source>
</evidence>
<keyword evidence="2" id="KW-1185">Reference proteome</keyword>
<sequence length="46" mass="5094">DEKEPLKEEKKITPIIDSGLRRETSITFDGKRSVSKTGFVGKDSAV</sequence>